<dbReference type="GO" id="GO:0004222">
    <property type="term" value="F:metalloendopeptidase activity"/>
    <property type="evidence" value="ECO:0007669"/>
    <property type="project" value="InterPro"/>
</dbReference>
<keyword evidence="1 6" id="KW-0645">Protease</keyword>
<dbReference type="InterPro" id="IPR051156">
    <property type="entry name" value="Mito/Outer_Membr_Metalloprot"/>
</dbReference>
<dbReference type="Gene3D" id="3.30.2010.10">
    <property type="entry name" value="Metalloproteases ('zincins'), catalytic domain"/>
    <property type="match status" value="1"/>
</dbReference>
<evidence type="ECO:0000256" key="7">
    <source>
        <dbReference type="SAM" id="SignalP"/>
    </source>
</evidence>
<dbReference type="CDD" id="cd07331">
    <property type="entry name" value="M48C_Oma1_like"/>
    <property type="match status" value="1"/>
</dbReference>
<evidence type="ECO:0000313" key="9">
    <source>
        <dbReference type="EMBL" id="PKZ29228.1"/>
    </source>
</evidence>
<dbReference type="Pfam" id="PF01435">
    <property type="entry name" value="Peptidase_M48"/>
    <property type="match status" value="1"/>
</dbReference>
<dbReference type="AlphaFoldDB" id="A0A2I1NA32"/>
<feature type="chain" id="PRO_5014165514" evidence="7">
    <location>
        <begin position="22"/>
        <end position="266"/>
    </location>
</feature>
<dbReference type="GO" id="GO:0046872">
    <property type="term" value="F:metal ion binding"/>
    <property type="evidence" value="ECO:0007669"/>
    <property type="project" value="UniProtKB-KW"/>
</dbReference>
<keyword evidence="5 6" id="KW-0482">Metalloprotease</keyword>
<dbReference type="PANTHER" id="PTHR22726:SF1">
    <property type="entry name" value="METALLOENDOPEPTIDASE OMA1, MITOCHONDRIAL"/>
    <property type="match status" value="1"/>
</dbReference>
<organism evidence="9 10">
    <name type="scientific">Campylobacter ureolyticus</name>
    <dbReference type="NCBI Taxonomy" id="827"/>
    <lineage>
        <taxon>Bacteria</taxon>
        <taxon>Pseudomonadati</taxon>
        <taxon>Campylobacterota</taxon>
        <taxon>Epsilonproteobacteria</taxon>
        <taxon>Campylobacterales</taxon>
        <taxon>Campylobacteraceae</taxon>
        <taxon>Campylobacter</taxon>
    </lineage>
</organism>
<keyword evidence="4 6" id="KW-0862">Zinc</keyword>
<name>A0A2I1NA32_9BACT</name>
<dbReference type="GO" id="GO:0016020">
    <property type="term" value="C:membrane"/>
    <property type="evidence" value="ECO:0007669"/>
    <property type="project" value="TreeGrafter"/>
</dbReference>
<feature type="signal peptide" evidence="7">
    <location>
        <begin position="1"/>
        <end position="21"/>
    </location>
</feature>
<evidence type="ECO:0000256" key="5">
    <source>
        <dbReference type="ARBA" id="ARBA00023049"/>
    </source>
</evidence>
<evidence type="ECO:0000256" key="1">
    <source>
        <dbReference type="ARBA" id="ARBA00022670"/>
    </source>
</evidence>
<comment type="cofactor">
    <cofactor evidence="6">
        <name>Zn(2+)</name>
        <dbReference type="ChEBI" id="CHEBI:29105"/>
    </cofactor>
    <text evidence="6">Binds 1 zinc ion per subunit.</text>
</comment>
<comment type="similarity">
    <text evidence="6">Belongs to the peptidase M48 family.</text>
</comment>
<evidence type="ECO:0000313" key="10">
    <source>
        <dbReference type="Proteomes" id="UP000234639"/>
    </source>
</evidence>
<dbReference type="Proteomes" id="UP000234639">
    <property type="component" value="Unassembled WGS sequence"/>
</dbReference>
<dbReference type="EMBL" id="PKHU01000004">
    <property type="protein sequence ID" value="PKZ29228.1"/>
    <property type="molecule type" value="Genomic_DNA"/>
</dbReference>
<evidence type="ECO:0000256" key="3">
    <source>
        <dbReference type="ARBA" id="ARBA00022801"/>
    </source>
</evidence>
<reference evidence="9 10" key="1">
    <citation type="submission" date="2017-12" db="EMBL/GenBank/DDBJ databases">
        <title>Phylogenetic diversity of female urinary microbiome.</title>
        <authorList>
            <person name="Thomas-White K."/>
            <person name="Wolfe A.J."/>
        </authorList>
    </citation>
    <scope>NUCLEOTIDE SEQUENCE [LARGE SCALE GENOMIC DNA]</scope>
    <source>
        <strain evidence="9 10">UMB0112</strain>
    </source>
</reference>
<evidence type="ECO:0000256" key="4">
    <source>
        <dbReference type="ARBA" id="ARBA00022833"/>
    </source>
</evidence>
<dbReference type="PROSITE" id="PS51257">
    <property type="entry name" value="PROKAR_LIPOPROTEIN"/>
    <property type="match status" value="1"/>
</dbReference>
<dbReference type="RefSeq" id="WP_050333429.1">
    <property type="nucleotide sequence ID" value="NZ_JAPXGQ010000001.1"/>
</dbReference>
<accession>A0A2I1NA32</accession>
<evidence type="ECO:0000256" key="6">
    <source>
        <dbReference type="RuleBase" id="RU003983"/>
    </source>
</evidence>
<dbReference type="InterPro" id="IPR001915">
    <property type="entry name" value="Peptidase_M48"/>
</dbReference>
<dbReference type="PANTHER" id="PTHR22726">
    <property type="entry name" value="METALLOENDOPEPTIDASE OMA1"/>
    <property type="match status" value="1"/>
</dbReference>
<feature type="domain" description="Peptidase M48" evidence="8">
    <location>
        <begin position="68"/>
        <end position="252"/>
    </location>
</feature>
<protein>
    <submittedName>
        <fullName evidence="9">M48 family peptidase</fullName>
    </submittedName>
</protein>
<proteinExistence type="inferred from homology"/>
<keyword evidence="2" id="KW-0479">Metal-binding</keyword>
<keyword evidence="3 6" id="KW-0378">Hydrolase</keyword>
<gene>
    <name evidence="9" type="ORF">CYJ41_05155</name>
</gene>
<evidence type="ECO:0000259" key="8">
    <source>
        <dbReference type="Pfam" id="PF01435"/>
    </source>
</evidence>
<comment type="caution">
    <text evidence="9">The sequence shown here is derived from an EMBL/GenBank/DDBJ whole genome shotgun (WGS) entry which is preliminary data.</text>
</comment>
<evidence type="ECO:0000256" key="2">
    <source>
        <dbReference type="ARBA" id="ARBA00022723"/>
    </source>
</evidence>
<dbReference type="GO" id="GO:0051603">
    <property type="term" value="P:proteolysis involved in protein catabolic process"/>
    <property type="evidence" value="ECO:0007669"/>
    <property type="project" value="TreeGrafter"/>
</dbReference>
<sequence length="266" mass="29241">MNKILTAIFTTLFLITGCATTTNPGVVGVARSQMLLVSAKEMDQGAALAYTSTLKKAKASRTLNTDPIQTKRVTNISKRLIKEVGVFRTDAKNWDWQVNVIKENTVNAWCMPGGRIAVYTGIIEKLKLSDAELAAVIGHEMSHALREHSREKASRDYAKNIGIFAVGALTGSNEIANLANMAATYAVSLPFSREQETEADNMGTELMARAGYNPNAAINVWKKMKSLSQKQPLEFLSTHPSHDNRIANLTKIAQKVMPLYENSKKI</sequence>
<keyword evidence="7" id="KW-0732">Signal</keyword>